<keyword evidence="8" id="KW-1185">Reference proteome</keyword>
<dbReference type="Proteomes" id="UP000838412">
    <property type="component" value="Chromosome 9"/>
</dbReference>
<dbReference type="OrthoDB" id="6091802at2759"/>
<keyword evidence="2 6" id="KW-0812">Transmembrane</keyword>
<proteinExistence type="predicted"/>
<dbReference type="InterPro" id="IPR000276">
    <property type="entry name" value="GPCR_Rhodpsn"/>
</dbReference>
<evidence type="ECO:0000256" key="2">
    <source>
        <dbReference type="ARBA" id="ARBA00022692"/>
    </source>
</evidence>
<evidence type="ECO:0000256" key="5">
    <source>
        <dbReference type="SAM" id="MobiDB-lite"/>
    </source>
</evidence>
<keyword evidence="3 6" id="KW-1133">Transmembrane helix</keyword>
<comment type="subcellular location">
    <subcellularLocation>
        <location evidence="1">Membrane</location>
    </subcellularLocation>
</comment>
<dbReference type="SUPFAM" id="SSF81321">
    <property type="entry name" value="Family A G protein-coupled receptor-like"/>
    <property type="match status" value="1"/>
</dbReference>
<sequence>MSTEEDYSNFSGLPSCRPDGMPDNVTMEEEEAGGSGVIPSTFIAVFFTLICLMGVVGNALCFYVLCLKSSPRSTITVYILSLATADTGKALPSLSTSTASLRQTQVRPYHHCLHPQPRYCRHSLAIADTGKALPSLSTSSASLRQTQVRPHRHCLHPQPRYGRHSPAV</sequence>
<organism evidence="7 8">
    <name type="scientific">Branchiostoma lanceolatum</name>
    <name type="common">Common lancelet</name>
    <name type="synonym">Amphioxus lanceolatum</name>
    <dbReference type="NCBI Taxonomy" id="7740"/>
    <lineage>
        <taxon>Eukaryota</taxon>
        <taxon>Metazoa</taxon>
        <taxon>Chordata</taxon>
        <taxon>Cephalochordata</taxon>
        <taxon>Leptocardii</taxon>
        <taxon>Amphioxiformes</taxon>
        <taxon>Branchiostomatidae</taxon>
        <taxon>Branchiostoma</taxon>
    </lineage>
</organism>
<feature type="transmembrane region" description="Helical" evidence="6">
    <location>
        <begin position="42"/>
        <end position="65"/>
    </location>
</feature>
<dbReference type="PRINTS" id="PR00237">
    <property type="entry name" value="GPCRRHODOPSN"/>
</dbReference>
<dbReference type="GO" id="GO:0004930">
    <property type="term" value="F:G protein-coupled receptor activity"/>
    <property type="evidence" value="ECO:0007669"/>
    <property type="project" value="InterPro"/>
</dbReference>
<dbReference type="Gene3D" id="1.20.1070.10">
    <property type="entry name" value="Rhodopsin 7-helix transmembrane proteins"/>
    <property type="match status" value="1"/>
</dbReference>
<feature type="region of interest" description="Disordered" evidence="5">
    <location>
        <begin position="141"/>
        <end position="168"/>
    </location>
</feature>
<evidence type="ECO:0000256" key="3">
    <source>
        <dbReference type="ARBA" id="ARBA00022989"/>
    </source>
</evidence>
<keyword evidence="4 6" id="KW-0472">Membrane</keyword>
<accession>A0A8K0ADM0</accession>
<name>A0A8K0ADM0_BRALA</name>
<dbReference type="GO" id="GO:0016020">
    <property type="term" value="C:membrane"/>
    <property type="evidence" value="ECO:0007669"/>
    <property type="project" value="UniProtKB-SubCell"/>
</dbReference>
<evidence type="ECO:0000256" key="6">
    <source>
        <dbReference type="SAM" id="Phobius"/>
    </source>
</evidence>
<evidence type="ECO:0000256" key="4">
    <source>
        <dbReference type="ARBA" id="ARBA00023136"/>
    </source>
</evidence>
<evidence type="ECO:0000256" key="1">
    <source>
        <dbReference type="ARBA" id="ARBA00004370"/>
    </source>
</evidence>
<dbReference type="EMBL" id="OV696694">
    <property type="protein sequence ID" value="CAH1272983.1"/>
    <property type="molecule type" value="Genomic_DNA"/>
</dbReference>
<reference evidence="7" key="1">
    <citation type="submission" date="2022-01" db="EMBL/GenBank/DDBJ databases">
        <authorList>
            <person name="Braso-Vives M."/>
        </authorList>
    </citation>
    <scope>NUCLEOTIDE SEQUENCE</scope>
</reference>
<evidence type="ECO:0000313" key="7">
    <source>
        <dbReference type="EMBL" id="CAH1272983.1"/>
    </source>
</evidence>
<feature type="region of interest" description="Disordered" evidence="5">
    <location>
        <begin position="1"/>
        <end position="30"/>
    </location>
</feature>
<protein>
    <submittedName>
        <fullName evidence="7">Hypp5023 protein</fullName>
    </submittedName>
</protein>
<gene>
    <name evidence="7" type="primary">Hypp5023</name>
    <name evidence="7" type="ORF">BLAG_LOCUS24469</name>
</gene>
<evidence type="ECO:0000313" key="8">
    <source>
        <dbReference type="Proteomes" id="UP000838412"/>
    </source>
</evidence>
<dbReference type="AlphaFoldDB" id="A0A8K0ADM0"/>